<feature type="domain" description="Gfo/Idh/MocA-like oxidoreductase N-terminal" evidence="7">
    <location>
        <begin position="391"/>
        <end position="508"/>
    </location>
</feature>
<dbReference type="InterPro" id="IPR055170">
    <property type="entry name" value="GFO_IDH_MocA-like_dom"/>
</dbReference>
<dbReference type="InterPro" id="IPR011032">
    <property type="entry name" value="GroES-like_sf"/>
</dbReference>
<evidence type="ECO:0000259" key="9">
    <source>
        <dbReference type="Pfam" id="PF22725"/>
    </source>
</evidence>
<dbReference type="Gene3D" id="3.30.360.10">
    <property type="entry name" value="Dihydrodipicolinate Reductase, domain 2"/>
    <property type="match status" value="1"/>
</dbReference>
<dbReference type="EMBL" id="CP024091">
    <property type="protein sequence ID" value="ATP57955.1"/>
    <property type="molecule type" value="Genomic_DNA"/>
</dbReference>
<evidence type="ECO:0000313" key="10">
    <source>
        <dbReference type="EMBL" id="ATP57955.1"/>
    </source>
</evidence>
<dbReference type="InterPro" id="IPR013149">
    <property type="entry name" value="ADH-like_C"/>
</dbReference>
<dbReference type="Proteomes" id="UP000223749">
    <property type="component" value="Chromosome"/>
</dbReference>
<proteinExistence type="inferred from homology"/>
<comment type="similarity">
    <text evidence="2">Belongs to the zinc-containing alcohol dehydrogenase family.</text>
</comment>
<evidence type="ECO:0000256" key="4">
    <source>
        <dbReference type="ARBA" id="ARBA00022833"/>
    </source>
</evidence>
<keyword evidence="3" id="KW-0479">Metal-binding</keyword>
<evidence type="ECO:0000256" key="5">
    <source>
        <dbReference type="ARBA" id="ARBA00023002"/>
    </source>
</evidence>
<dbReference type="GO" id="GO:0046872">
    <property type="term" value="F:metal ion binding"/>
    <property type="evidence" value="ECO:0007669"/>
    <property type="project" value="UniProtKB-KW"/>
</dbReference>
<accession>A0A2D1U8L3</accession>
<evidence type="ECO:0000313" key="11">
    <source>
        <dbReference type="Proteomes" id="UP000223749"/>
    </source>
</evidence>
<dbReference type="SUPFAM" id="SSF50129">
    <property type="entry name" value="GroES-like"/>
    <property type="match status" value="1"/>
</dbReference>
<sequence length="706" mass="76628">MKQIIQDLKNGNTILEEVPAPVVKAGQVLIQTTRSLVSLGTERMLVEFGKANFLQKARQQPDKVKQVLDKVKTDGLKPTLDAVFNKLGQPLPLGYCNVGKVIAVGKGVSDFKVGDRVASNGNHAEYVSIPQNLVAKIPDDVSDDEAAFTVIGAIGLQGIRLANPTLGETFVVVGLGLIGLLTAQLLIANGCTVIGFDFDPQKITLAKSLGITAVNPADGNDQVQFVESFTNGIGADGVIITASNKGNEIIAQSAKMSRKRGRIILVGVVGLDISRADFYEKELTFQVSCSYGPGRYDEDYEQKGRDYPLAFVRWTEKRNFEAVLQSISKKNINVLPLITEHVDLSDFENIYGNMSGSKSIASILVYENKEQEPERVITYDSKQFSGSNGVVGIIGAGNFTSAMILPSLKKTTALVKYIASSGGLSGTTLAKKFGVSNSTTDYSNLLTDKDVDLILITTRHNLHAKMVIESLKANKHVFVEKPLALNSEELQMILSTYELTDKTINVGFNRRFAPLAIKMKSLLGNEATPINIIATMNAGAIPANAWVHDMLVGGGRIIGEACHFIDLCTFLAGSKVKSVCMNSMGISPSEETDNASILLKYENGTNAVINYFSNGSKSYSKERLEIYSQERTLVMDNWRKLQGFGFKGFSSETSGQDKGHLNQFKVLMESVRGGGKPIIEMEEIINTTLASFAAIESMKTGSWINI</sequence>
<dbReference type="Gene3D" id="3.40.50.720">
    <property type="entry name" value="NAD(P)-binding Rossmann-like Domain"/>
    <property type="match status" value="2"/>
</dbReference>
<dbReference type="CDD" id="cd08255">
    <property type="entry name" value="2-desacetyl-2-hydroxyethyl_bacteriochlorophyllide_like"/>
    <property type="match status" value="1"/>
</dbReference>
<organism evidence="10 11">
    <name type="scientific">Pedobacter ginsengisoli</name>
    <dbReference type="NCBI Taxonomy" id="363852"/>
    <lineage>
        <taxon>Bacteria</taxon>
        <taxon>Pseudomonadati</taxon>
        <taxon>Bacteroidota</taxon>
        <taxon>Sphingobacteriia</taxon>
        <taxon>Sphingobacteriales</taxon>
        <taxon>Sphingobacteriaceae</taxon>
        <taxon>Pedobacter</taxon>
    </lineage>
</organism>
<feature type="domain" description="Alcohol dehydrogenase-like C-terminal" evidence="6">
    <location>
        <begin position="178"/>
        <end position="298"/>
    </location>
</feature>
<dbReference type="OrthoDB" id="9781031at2"/>
<dbReference type="Pfam" id="PF08240">
    <property type="entry name" value="ADH_N"/>
    <property type="match status" value="1"/>
</dbReference>
<reference evidence="10 11" key="1">
    <citation type="submission" date="2017-10" db="EMBL/GenBank/DDBJ databases">
        <title>Whole genome of Pedobacter ginsengisoli T01R-27 isolated from tomato rhizosphere.</title>
        <authorList>
            <person name="Weon H.-Y."/>
            <person name="Lee S.A."/>
            <person name="Sang M.K."/>
            <person name="Song J."/>
        </authorList>
    </citation>
    <scope>NUCLEOTIDE SEQUENCE [LARGE SCALE GENOMIC DNA]</scope>
    <source>
        <strain evidence="10 11">T01R-27</strain>
    </source>
</reference>
<keyword evidence="11" id="KW-1185">Reference proteome</keyword>
<feature type="domain" description="Alcohol dehydrogenase-like N-terminal" evidence="8">
    <location>
        <begin position="86"/>
        <end position="139"/>
    </location>
</feature>
<evidence type="ECO:0000259" key="8">
    <source>
        <dbReference type="Pfam" id="PF08240"/>
    </source>
</evidence>
<evidence type="ECO:0000259" key="6">
    <source>
        <dbReference type="Pfam" id="PF00107"/>
    </source>
</evidence>
<dbReference type="Pfam" id="PF22725">
    <property type="entry name" value="GFO_IDH_MocA_C3"/>
    <property type="match status" value="1"/>
</dbReference>
<evidence type="ECO:0000256" key="3">
    <source>
        <dbReference type="ARBA" id="ARBA00022723"/>
    </source>
</evidence>
<evidence type="ECO:0000256" key="1">
    <source>
        <dbReference type="ARBA" id="ARBA00001947"/>
    </source>
</evidence>
<dbReference type="InterPro" id="IPR036291">
    <property type="entry name" value="NAD(P)-bd_dom_sf"/>
</dbReference>
<dbReference type="AlphaFoldDB" id="A0A2D1U8L3"/>
<feature type="domain" description="GFO/IDH/MocA-like oxidoreductase" evidence="9">
    <location>
        <begin position="542"/>
        <end position="633"/>
    </location>
</feature>
<dbReference type="Pfam" id="PF00107">
    <property type="entry name" value="ADH_zinc_N"/>
    <property type="match status" value="1"/>
</dbReference>
<protein>
    <submittedName>
        <fullName evidence="10">Dehydrogenase</fullName>
    </submittedName>
</protein>
<evidence type="ECO:0000256" key="2">
    <source>
        <dbReference type="ARBA" id="ARBA00008072"/>
    </source>
</evidence>
<dbReference type="Gene3D" id="3.90.180.10">
    <property type="entry name" value="Medium-chain alcohol dehydrogenases, catalytic domain"/>
    <property type="match status" value="1"/>
</dbReference>
<dbReference type="PANTHER" id="PTHR43350:SF19">
    <property type="entry name" value="D-GULOSIDE 3-DEHYDROGENASE"/>
    <property type="match status" value="1"/>
</dbReference>
<comment type="cofactor">
    <cofactor evidence="1">
        <name>Zn(2+)</name>
        <dbReference type="ChEBI" id="CHEBI:29105"/>
    </cofactor>
</comment>
<evidence type="ECO:0000259" key="7">
    <source>
        <dbReference type="Pfam" id="PF01408"/>
    </source>
</evidence>
<dbReference type="InterPro" id="IPR013154">
    <property type="entry name" value="ADH-like_N"/>
</dbReference>
<dbReference type="GO" id="GO:0016491">
    <property type="term" value="F:oxidoreductase activity"/>
    <property type="evidence" value="ECO:0007669"/>
    <property type="project" value="UniProtKB-KW"/>
</dbReference>
<keyword evidence="5" id="KW-0560">Oxidoreductase</keyword>
<gene>
    <name evidence="10" type="ORF">CPT03_16545</name>
</gene>
<dbReference type="KEGG" id="pgs:CPT03_16545"/>
<dbReference type="SUPFAM" id="SSF51735">
    <property type="entry name" value="NAD(P)-binding Rossmann-fold domains"/>
    <property type="match status" value="2"/>
</dbReference>
<name>A0A2D1U8L3_9SPHI</name>
<keyword evidence="4" id="KW-0862">Zinc</keyword>
<dbReference type="InterPro" id="IPR000683">
    <property type="entry name" value="Gfo/Idh/MocA-like_OxRdtase_N"/>
</dbReference>
<dbReference type="Pfam" id="PF01408">
    <property type="entry name" value="GFO_IDH_MocA"/>
    <property type="match status" value="1"/>
</dbReference>
<dbReference type="RefSeq" id="WP_099439863.1">
    <property type="nucleotide sequence ID" value="NZ_CP024091.1"/>
</dbReference>
<dbReference type="SUPFAM" id="SSF55347">
    <property type="entry name" value="Glyceraldehyde-3-phosphate dehydrogenase-like, C-terminal domain"/>
    <property type="match status" value="1"/>
</dbReference>
<dbReference type="GO" id="GO:0000166">
    <property type="term" value="F:nucleotide binding"/>
    <property type="evidence" value="ECO:0007669"/>
    <property type="project" value="InterPro"/>
</dbReference>
<dbReference type="PANTHER" id="PTHR43350">
    <property type="entry name" value="NAD-DEPENDENT ALCOHOL DEHYDROGENASE"/>
    <property type="match status" value="1"/>
</dbReference>